<protein>
    <submittedName>
        <fullName evidence="6">Invasion-associated cell wall-associated hydrolases</fullName>
    </submittedName>
</protein>
<keyword evidence="2" id="KW-0645">Protease</keyword>
<dbReference type="AlphaFoldDB" id="A0A0C6FPS6"/>
<comment type="similarity">
    <text evidence="1">Belongs to the peptidase C40 family.</text>
</comment>
<dbReference type="PROSITE" id="PS51935">
    <property type="entry name" value="NLPC_P60"/>
    <property type="match status" value="1"/>
</dbReference>
<dbReference type="PATRIC" id="fig|270351.10.peg.7470"/>
<proteinExistence type="inferred from homology"/>
<gene>
    <name evidence="6" type="primary">spr</name>
    <name evidence="6" type="ORF">Maq22A_3p50155</name>
</gene>
<evidence type="ECO:0000256" key="3">
    <source>
        <dbReference type="ARBA" id="ARBA00022801"/>
    </source>
</evidence>
<geneLocation type="plasmid" evidence="7">
    <name>pMaq22A_3p DNA</name>
</geneLocation>
<accession>A0A0C6FPS6</accession>
<evidence type="ECO:0000313" key="6">
    <source>
        <dbReference type="EMBL" id="BAQ50283.1"/>
    </source>
</evidence>
<dbReference type="KEGG" id="maqu:Maq22A_3p50155"/>
<evidence type="ECO:0000256" key="4">
    <source>
        <dbReference type="ARBA" id="ARBA00022807"/>
    </source>
</evidence>
<dbReference type="RefSeq" id="WP_060851331.1">
    <property type="nucleotide sequence ID" value="NZ_AP014707.1"/>
</dbReference>
<dbReference type="OrthoDB" id="1494599at2"/>
<name>A0A0C6FPS6_9HYPH</name>
<dbReference type="GO" id="GO:0006508">
    <property type="term" value="P:proteolysis"/>
    <property type="evidence" value="ECO:0007669"/>
    <property type="project" value="UniProtKB-KW"/>
</dbReference>
<evidence type="ECO:0000256" key="2">
    <source>
        <dbReference type="ARBA" id="ARBA00022670"/>
    </source>
</evidence>
<dbReference type="InterPro" id="IPR000064">
    <property type="entry name" value="NLP_P60_dom"/>
</dbReference>
<keyword evidence="6" id="KW-0614">Plasmid</keyword>
<reference evidence="6 7" key="1">
    <citation type="journal article" date="2015" name="Genome Announc.">
        <title>Complete Genome Sequence of Methylobacterium aquaticum Strain 22A, Isolated from Racomitrium japonicum Moss.</title>
        <authorList>
            <person name="Tani A."/>
            <person name="Ogura Y."/>
            <person name="Hayashi T."/>
            <person name="Kimbara K."/>
        </authorList>
    </citation>
    <scope>NUCLEOTIDE SEQUENCE [LARGE SCALE GENOMIC DNA]</scope>
    <source>
        <strain evidence="6 7">MA-22A</strain>
        <plasmid evidence="7">Plasmid pMaq22A_3p DNA</plasmid>
    </source>
</reference>
<dbReference type="Pfam" id="PF00877">
    <property type="entry name" value="NLPC_P60"/>
    <property type="match status" value="1"/>
</dbReference>
<dbReference type="SUPFAM" id="SSF54001">
    <property type="entry name" value="Cysteine proteinases"/>
    <property type="match status" value="1"/>
</dbReference>
<sequence length="171" mass="19649">MIKTDGLLGREFKHGESDCYSLMRDFYRLNFGIEVPDLARPDSWWEPDAEGRHLNLYLDHYQWAGFGLVTSMQPSDWLPGDVLLMAIRSEVANHGAILLPDGKIIHHFAGSLSQIEPYSRPIWRDTTVAILRHPEVDGSKLVDETEIDAWDLIPQRVREKLEEARQGRLDV</sequence>
<reference evidence="7" key="2">
    <citation type="submission" date="2015-01" db="EMBL/GenBank/DDBJ databases">
        <title>Complete genome sequence of Methylobacterium aquaticum strain 22A.</title>
        <authorList>
            <person name="Tani A."/>
            <person name="Ogura Y."/>
            <person name="Hayashi T."/>
        </authorList>
    </citation>
    <scope>NUCLEOTIDE SEQUENCE [LARGE SCALE GENOMIC DNA]</scope>
    <source>
        <strain evidence="7">MA-22A</strain>
        <plasmid evidence="7">Plasmid pMaq22A_3p DNA</plasmid>
    </source>
</reference>
<organism evidence="6 7">
    <name type="scientific">Methylobacterium aquaticum</name>
    <dbReference type="NCBI Taxonomy" id="270351"/>
    <lineage>
        <taxon>Bacteria</taxon>
        <taxon>Pseudomonadati</taxon>
        <taxon>Pseudomonadota</taxon>
        <taxon>Alphaproteobacteria</taxon>
        <taxon>Hyphomicrobiales</taxon>
        <taxon>Methylobacteriaceae</taxon>
        <taxon>Methylobacterium</taxon>
    </lineage>
</organism>
<feature type="domain" description="NlpC/P60" evidence="5">
    <location>
        <begin position="1"/>
        <end position="134"/>
    </location>
</feature>
<evidence type="ECO:0000313" key="7">
    <source>
        <dbReference type="Proteomes" id="UP000061432"/>
    </source>
</evidence>
<dbReference type="Gene3D" id="3.90.1720.10">
    <property type="entry name" value="endopeptidase domain like (from Nostoc punctiforme)"/>
    <property type="match status" value="1"/>
</dbReference>
<dbReference type="InterPro" id="IPR038765">
    <property type="entry name" value="Papain-like_cys_pep_sf"/>
</dbReference>
<keyword evidence="4" id="KW-0788">Thiol protease</keyword>
<evidence type="ECO:0000256" key="1">
    <source>
        <dbReference type="ARBA" id="ARBA00007074"/>
    </source>
</evidence>
<dbReference type="Proteomes" id="UP000061432">
    <property type="component" value="Plasmid pMaq22A_3p"/>
</dbReference>
<dbReference type="GO" id="GO:0008234">
    <property type="term" value="F:cysteine-type peptidase activity"/>
    <property type="evidence" value="ECO:0007669"/>
    <property type="project" value="UniProtKB-KW"/>
</dbReference>
<dbReference type="EMBL" id="AP014707">
    <property type="protein sequence ID" value="BAQ50283.1"/>
    <property type="molecule type" value="Genomic_DNA"/>
</dbReference>
<keyword evidence="3 6" id="KW-0378">Hydrolase</keyword>
<evidence type="ECO:0000259" key="5">
    <source>
        <dbReference type="PROSITE" id="PS51935"/>
    </source>
</evidence>